<dbReference type="EMBL" id="GBEZ01027832">
    <property type="protein sequence ID" value="JAC59522.1"/>
    <property type="molecule type" value="Transcribed_RNA"/>
</dbReference>
<organism evidence="2">
    <name type="scientific">Tetraselmis sp. GSL018</name>
    <dbReference type="NCBI Taxonomy" id="582737"/>
    <lineage>
        <taxon>Eukaryota</taxon>
        <taxon>Viridiplantae</taxon>
        <taxon>Chlorophyta</taxon>
        <taxon>core chlorophytes</taxon>
        <taxon>Chlorodendrophyceae</taxon>
        <taxon>Chlorodendrales</taxon>
        <taxon>Chlorodendraceae</taxon>
        <taxon>Tetraselmis</taxon>
    </lineage>
</organism>
<evidence type="ECO:0000313" key="2">
    <source>
        <dbReference type="EMBL" id="JAC59522.1"/>
    </source>
</evidence>
<reference evidence="2" key="1">
    <citation type="submission" date="2014-05" db="EMBL/GenBank/DDBJ databases">
        <title>The transcriptome of the halophilic microalga Tetraselmis sp. GSL018 isolated from the Great Salt Lake, Utah.</title>
        <authorList>
            <person name="Jinkerson R.E."/>
            <person name="D'Adamo S."/>
            <person name="Posewitz M.C."/>
        </authorList>
    </citation>
    <scope>NUCLEOTIDE SEQUENCE</scope>
    <source>
        <strain evidence="2">GSL018</strain>
    </source>
</reference>
<name>A0A061QGG2_9CHLO</name>
<evidence type="ECO:0000256" key="1">
    <source>
        <dbReference type="SAM" id="MobiDB-lite"/>
    </source>
</evidence>
<dbReference type="AlphaFoldDB" id="A0A061QGG2"/>
<sequence>LVTRQLAPSALCPFFPPERLRLCLCSSAAAQLQAAMKRSGSQLMHVVLREDPGVADDPEDELRDGLQPAPVLAAADVIDAHHRRKELGSAPASTELLHPSSQRGMRCSNPIVTQRVRPANRRS</sequence>
<proteinExistence type="predicted"/>
<accession>A0A061QGG2</accession>
<gene>
    <name evidence="2" type="ORF">TSPGSL018_31207</name>
</gene>
<feature type="region of interest" description="Disordered" evidence="1">
    <location>
        <begin position="85"/>
        <end position="123"/>
    </location>
</feature>
<protein>
    <submittedName>
        <fullName evidence="2">Uncharacterized protein</fullName>
    </submittedName>
</protein>
<feature type="non-terminal residue" evidence="2">
    <location>
        <position position="1"/>
    </location>
</feature>